<reference evidence="3 4" key="1">
    <citation type="submission" date="2020-08" db="EMBL/GenBank/DDBJ databases">
        <title>Genomic Encyclopedia of Type Strains, Phase IV (KMG-IV): sequencing the most valuable type-strain genomes for metagenomic binning, comparative biology and taxonomic classification.</title>
        <authorList>
            <person name="Goeker M."/>
        </authorList>
    </citation>
    <scope>NUCLEOTIDE SEQUENCE [LARGE SCALE GENOMIC DNA]</scope>
    <source>
        <strain evidence="3 4">DSM 103336</strain>
    </source>
</reference>
<dbReference type="RefSeq" id="WP_157176776.1">
    <property type="nucleotide sequence ID" value="NZ_BMJP01000002.1"/>
</dbReference>
<evidence type="ECO:0000259" key="2">
    <source>
        <dbReference type="Pfam" id="PF13473"/>
    </source>
</evidence>
<gene>
    <name evidence="3" type="ORF">FHS99_001496</name>
</gene>
<comment type="caution">
    <text evidence="3">The sequence shown here is derived from an EMBL/GenBank/DDBJ whole genome shotgun (WGS) entry which is preliminary data.</text>
</comment>
<dbReference type="OrthoDB" id="7408985at2"/>
<dbReference type="CDD" id="cd00920">
    <property type="entry name" value="Cupredoxin"/>
    <property type="match status" value="1"/>
</dbReference>
<evidence type="ECO:0000256" key="1">
    <source>
        <dbReference type="SAM" id="SignalP"/>
    </source>
</evidence>
<feature type="domain" description="EfeO-type cupredoxin-like" evidence="2">
    <location>
        <begin position="12"/>
        <end position="78"/>
    </location>
</feature>
<dbReference type="InterPro" id="IPR008972">
    <property type="entry name" value="Cupredoxin"/>
</dbReference>
<dbReference type="Gene3D" id="2.60.40.420">
    <property type="entry name" value="Cupredoxins - blue copper proteins"/>
    <property type="match status" value="1"/>
</dbReference>
<dbReference type="AlphaFoldDB" id="A0A7W9F181"/>
<feature type="signal peptide" evidence="1">
    <location>
        <begin position="1"/>
        <end position="20"/>
    </location>
</feature>
<name>A0A7W9F181_9SPHN</name>
<dbReference type="Proteomes" id="UP000546701">
    <property type="component" value="Unassembled WGS sequence"/>
</dbReference>
<feature type="chain" id="PRO_5031049291" description="EfeO-type cupredoxin-like domain-containing protein" evidence="1">
    <location>
        <begin position="21"/>
        <end position="132"/>
    </location>
</feature>
<evidence type="ECO:0000313" key="3">
    <source>
        <dbReference type="EMBL" id="MBB5729018.1"/>
    </source>
</evidence>
<protein>
    <recommendedName>
        <fullName evidence="2">EfeO-type cupredoxin-like domain-containing protein</fullName>
    </recommendedName>
</protein>
<evidence type="ECO:0000313" key="4">
    <source>
        <dbReference type="Proteomes" id="UP000546701"/>
    </source>
</evidence>
<keyword evidence="4" id="KW-1185">Reference proteome</keyword>
<organism evidence="3 4">
    <name type="scientific">Sphingomonas prati</name>
    <dbReference type="NCBI Taxonomy" id="1843237"/>
    <lineage>
        <taxon>Bacteria</taxon>
        <taxon>Pseudomonadati</taxon>
        <taxon>Pseudomonadota</taxon>
        <taxon>Alphaproteobacteria</taxon>
        <taxon>Sphingomonadales</taxon>
        <taxon>Sphingomonadaceae</taxon>
        <taxon>Sphingomonas</taxon>
    </lineage>
</organism>
<dbReference type="EMBL" id="JACIJR010000003">
    <property type="protein sequence ID" value="MBB5729018.1"/>
    <property type="molecule type" value="Genomic_DNA"/>
</dbReference>
<accession>A0A7W9F181</accession>
<dbReference type="InterPro" id="IPR028096">
    <property type="entry name" value="EfeO_Cupredoxin"/>
</dbReference>
<dbReference type="SUPFAM" id="SSF49503">
    <property type="entry name" value="Cupredoxins"/>
    <property type="match status" value="1"/>
</dbReference>
<sequence length="132" mass="14734">MKSIGFMLGLVAVATGAAAAAPVRRPVPITVGVNNERFTPARITLRRGVSYALTIRNRSDRRHNFSAPEFFRLARVTPRDAVLVRNDRVDVKAGRSATVHFRAPDTRNAVYRFRSTNLRDATTNMKGEILVR</sequence>
<dbReference type="Pfam" id="PF13473">
    <property type="entry name" value="Cupredoxin_1"/>
    <property type="match status" value="1"/>
</dbReference>
<proteinExistence type="predicted"/>
<keyword evidence="1" id="KW-0732">Signal</keyword>